<name>A0A068WFB4_ECHGR</name>
<reference evidence="3" key="3">
    <citation type="submission" date="2020-10" db="UniProtKB">
        <authorList>
            <consortium name="WormBaseParasite"/>
        </authorList>
    </citation>
    <scope>IDENTIFICATION</scope>
</reference>
<proteinExistence type="predicted"/>
<dbReference type="WBParaSite" id="EgrG_002018800">
    <property type="protein sequence ID" value="EgrG_002018800"/>
    <property type="gene ID" value="EgrG_002018800"/>
</dbReference>
<protein>
    <submittedName>
        <fullName evidence="1 3">Uncharacterized protein</fullName>
    </submittedName>
</protein>
<organism evidence="1">
    <name type="scientific">Echinococcus granulosus</name>
    <name type="common">Hydatid tapeworm</name>
    <dbReference type="NCBI Taxonomy" id="6210"/>
    <lineage>
        <taxon>Eukaryota</taxon>
        <taxon>Metazoa</taxon>
        <taxon>Spiralia</taxon>
        <taxon>Lophotrochozoa</taxon>
        <taxon>Platyhelminthes</taxon>
        <taxon>Cestoda</taxon>
        <taxon>Eucestoda</taxon>
        <taxon>Cyclophyllidea</taxon>
        <taxon>Taeniidae</taxon>
        <taxon>Echinococcus</taxon>
        <taxon>Echinococcus granulosus group</taxon>
    </lineage>
</organism>
<gene>
    <name evidence="1" type="ORF">EgrG_002018800</name>
</gene>
<dbReference type="Proteomes" id="UP000492820">
    <property type="component" value="Unassembled WGS sequence"/>
</dbReference>
<evidence type="ECO:0000313" key="3">
    <source>
        <dbReference type="WBParaSite" id="EgrG_002018800"/>
    </source>
</evidence>
<dbReference type="AlphaFoldDB" id="A0A068WFB4"/>
<reference evidence="1 2" key="1">
    <citation type="journal article" date="2013" name="Nature">
        <title>The genomes of four tapeworm species reveal adaptations to parasitism.</title>
        <authorList>
            <person name="Tsai I.J."/>
            <person name="Zarowiecki M."/>
            <person name="Holroyd N."/>
            <person name="Garciarrubio A."/>
            <person name="Sanchez-Flores A."/>
            <person name="Brooks K.L."/>
            <person name="Tracey A."/>
            <person name="Bobes R.J."/>
            <person name="Fragoso G."/>
            <person name="Sciutto E."/>
            <person name="Aslett M."/>
            <person name="Beasley H."/>
            <person name="Bennett H.M."/>
            <person name="Cai J."/>
            <person name="Camicia F."/>
            <person name="Clark R."/>
            <person name="Cucher M."/>
            <person name="De Silva N."/>
            <person name="Day T.A."/>
            <person name="Deplazes P."/>
            <person name="Estrada K."/>
            <person name="Fernandez C."/>
            <person name="Holland P.W."/>
            <person name="Hou J."/>
            <person name="Hu S."/>
            <person name="Huckvale T."/>
            <person name="Hung S.S."/>
            <person name="Kamenetzky L."/>
            <person name="Keane J.A."/>
            <person name="Kiss F."/>
            <person name="Koziol U."/>
            <person name="Lambert O."/>
            <person name="Liu K."/>
            <person name="Luo X."/>
            <person name="Luo Y."/>
            <person name="Macchiaroli N."/>
            <person name="Nichol S."/>
            <person name="Paps J."/>
            <person name="Parkinson J."/>
            <person name="Pouchkina-Stantcheva N."/>
            <person name="Riddiford N."/>
            <person name="Rosenzvit M."/>
            <person name="Salinas G."/>
            <person name="Wasmuth J.D."/>
            <person name="Zamanian M."/>
            <person name="Zheng Y."/>
            <person name="Cai X."/>
            <person name="Soberon X."/>
            <person name="Olson P.D."/>
            <person name="Laclette J.P."/>
            <person name="Brehm K."/>
            <person name="Berriman M."/>
            <person name="Garciarrubio A."/>
            <person name="Bobes R.J."/>
            <person name="Fragoso G."/>
            <person name="Sanchez-Flores A."/>
            <person name="Estrada K."/>
            <person name="Cevallos M.A."/>
            <person name="Morett E."/>
            <person name="Gonzalez V."/>
            <person name="Portillo T."/>
            <person name="Ochoa-Leyva A."/>
            <person name="Jose M.V."/>
            <person name="Sciutto E."/>
            <person name="Landa A."/>
            <person name="Jimenez L."/>
            <person name="Valdes V."/>
            <person name="Carrero J.C."/>
            <person name="Larralde C."/>
            <person name="Morales-Montor J."/>
            <person name="Limon-Lason J."/>
            <person name="Soberon X."/>
            <person name="Laclette J.P."/>
        </authorList>
    </citation>
    <scope>NUCLEOTIDE SEQUENCE [LARGE SCALE GENOMIC DNA]</scope>
</reference>
<dbReference type="EMBL" id="LK028576">
    <property type="protein sequence ID" value="CDS16287.1"/>
    <property type="molecule type" value="Genomic_DNA"/>
</dbReference>
<sequence length="66" mass="7445">MGKAINNRPEAAGDTPQEALIVRVASQPSRCTGAAKLSGEWVVPCFTWRTKKEGRFRCWDYFDRIA</sequence>
<reference evidence="1" key="2">
    <citation type="submission" date="2014-06" db="EMBL/GenBank/DDBJ databases">
        <authorList>
            <person name="Aslett M."/>
        </authorList>
    </citation>
    <scope>NUCLEOTIDE SEQUENCE</scope>
</reference>
<accession>A0A068WFB4</accession>
<evidence type="ECO:0000313" key="1">
    <source>
        <dbReference type="EMBL" id="CDS16287.1"/>
    </source>
</evidence>
<evidence type="ECO:0000313" key="2">
    <source>
        <dbReference type="Proteomes" id="UP000492820"/>
    </source>
</evidence>